<keyword evidence="6" id="KW-1003">Cell membrane</keyword>
<dbReference type="PANTHER" id="PTHR43229">
    <property type="entry name" value="NODULATION PROTEIN J"/>
    <property type="match status" value="1"/>
</dbReference>
<evidence type="ECO:0000256" key="3">
    <source>
        <dbReference type="ARBA" id="ARBA00022989"/>
    </source>
</evidence>
<evidence type="ECO:0000256" key="6">
    <source>
        <dbReference type="RuleBase" id="RU361157"/>
    </source>
</evidence>
<dbReference type="Pfam" id="PF01061">
    <property type="entry name" value="ABC2_membrane"/>
    <property type="match status" value="1"/>
</dbReference>
<feature type="transmembrane region" description="Helical" evidence="6">
    <location>
        <begin position="177"/>
        <end position="199"/>
    </location>
</feature>
<dbReference type="GO" id="GO:0140359">
    <property type="term" value="F:ABC-type transporter activity"/>
    <property type="evidence" value="ECO:0007669"/>
    <property type="project" value="InterPro"/>
</dbReference>
<dbReference type="InterPro" id="IPR013525">
    <property type="entry name" value="ABC2_TM"/>
</dbReference>
<dbReference type="GO" id="GO:0043190">
    <property type="term" value="C:ATP-binding cassette (ABC) transporter complex"/>
    <property type="evidence" value="ECO:0007669"/>
    <property type="project" value="InterPro"/>
</dbReference>
<evidence type="ECO:0000256" key="4">
    <source>
        <dbReference type="ARBA" id="ARBA00023136"/>
    </source>
</evidence>
<evidence type="ECO:0000256" key="1">
    <source>
        <dbReference type="ARBA" id="ARBA00004141"/>
    </source>
</evidence>
<feature type="transmembrane region" description="Helical" evidence="6">
    <location>
        <begin position="137"/>
        <end position="165"/>
    </location>
</feature>
<dbReference type="PANTHER" id="PTHR43229:SF2">
    <property type="entry name" value="NODULATION PROTEIN J"/>
    <property type="match status" value="1"/>
</dbReference>
<comment type="similarity">
    <text evidence="6">Belongs to the ABC-2 integral membrane protein family.</text>
</comment>
<dbReference type="EMBL" id="VYTZ01000011">
    <property type="protein sequence ID" value="KAA9375459.1"/>
    <property type="molecule type" value="Genomic_DNA"/>
</dbReference>
<evidence type="ECO:0000313" key="8">
    <source>
        <dbReference type="EMBL" id="KAA9375459.1"/>
    </source>
</evidence>
<protein>
    <recommendedName>
        <fullName evidence="6">Transport permease protein</fullName>
    </recommendedName>
</protein>
<sequence>MSLISDSSLIFARQMRLSLRSPAWPIIGLFQPALYLAFLGPLLVSVAGAGVDGLPAGAAWRFFVPGLLIQLGLFGPLFAGLSIIADLRSGVFERMRVTPVSRFALLAGRVMRDTVVLLVQTVVLLTVAYAFGLRAPLVGLLLMFLFVAAIAVGLSALSHGLGLLVRSEESFTPLLNVAAIPLLLLSGILLPMTLAPQWLDVISRLTPFRYIVDGMRTALYGDYTGSVVVTGAAVAVVTAVVCLVLGARLFSRRHA</sequence>
<keyword evidence="3 6" id="KW-1133">Transmembrane helix</keyword>
<keyword evidence="9" id="KW-1185">Reference proteome</keyword>
<reference evidence="8 9" key="1">
    <citation type="submission" date="2019-09" db="EMBL/GenBank/DDBJ databases">
        <title>Screening of Novel Bioactive Compounds from Soil-Associated.</title>
        <authorList>
            <person name="Gong X."/>
        </authorList>
    </citation>
    <scope>NUCLEOTIDE SEQUENCE [LARGE SCALE GENOMIC DNA]</scope>
    <source>
        <strain evidence="8 9">Gxj-6</strain>
    </source>
</reference>
<dbReference type="PROSITE" id="PS51012">
    <property type="entry name" value="ABC_TM2"/>
    <property type="match status" value="1"/>
</dbReference>
<dbReference type="PIRSF" id="PIRSF006648">
    <property type="entry name" value="DrrB"/>
    <property type="match status" value="1"/>
</dbReference>
<feature type="transmembrane region" description="Helical" evidence="6">
    <location>
        <begin position="223"/>
        <end position="250"/>
    </location>
</feature>
<gene>
    <name evidence="8" type="ORF">F5972_27260</name>
</gene>
<dbReference type="Proteomes" id="UP000327011">
    <property type="component" value="Unassembled WGS sequence"/>
</dbReference>
<dbReference type="AlphaFoldDB" id="A0A5J5JZ35"/>
<feature type="transmembrane region" description="Helical" evidence="6">
    <location>
        <begin position="110"/>
        <end position="131"/>
    </location>
</feature>
<keyword evidence="2 6" id="KW-0812">Transmembrane</keyword>
<organism evidence="8 9">
    <name type="scientific">Microbispora cellulosiformans</name>
    <dbReference type="NCBI Taxonomy" id="2614688"/>
    <lineage>
        <taxon>Bacteria</taxon>
        <taxon>Bacillati</taxon>
        <taxon>Actinomycetota</taxon>
        <taxon>Actinomycetes</taxon>
        <taxon>Streptosporangiales</taxon>
        <taxon>Streptosporangiaceae</taxon>
        <taxon>Microbispora</taxon>
    </lineage>
</organism>
<dbReference type="RefSeq" id="WP_150937262.1">
    <property type="nucleotide sequence ID" value="NZ_VYTZ01000011.1"/>
</dbReference>
<keyword evidence="4 6" id="KW-0472">Membrane</keyword>
<name>A0A5J5JZ35_9ACTN</name>
<keyword evidence="6" id="KW-0813">Transport</keyword>
<evidence type="ECO:0000313" key="9">
    <source>
        <dbReference type="Proteomes" id="UP000327011"/>
    </source>
</evidence>
<proteinExistence type="inferred from homology"/>
<feature type="transmembrane region" description="Helical" evidence="6">
    <location>
        <begin position="23"/>
        <end position="47"/>
    </location>
</feature>
<comment type="caution">
    <text evidence="8">The sequence shown here is derived from an EMBL/GenBank/DDBJ whole genome shotgun (WGS) entry which is preliminary data.</text>
</comment>
<evidence type="ECO:0000259" key="7">
    <source>
        <dbReference type="PROSITE" id="PS51012"/>
    </source>
</evidence>
<evidence type="ECO:0000256" key="2">
    <source>
        <dbReference type="ARBA" id="ARBA00022692"/>
    </source>
</evidence>
<comment type="subcellular location">
    <subcellularLocation>
        <location evidence="6">Cell membrane</location>
        <topology evidence="6">Multi-pass membrane protein</topology>
    </subcellularLocation>
    <subcellularLocation>
        <location evidence="1">Membrane</location>
        <topology evidence="1">Multi-pass membrane protein</topology>
    </subcellularLocation>
</comment>
<evidence type="ECO:0000256" key="5">
    <source>
        <dbReference type="ARBA" id="ARBA00023251"/>
    </source>
</evidence>
<keyword evidence="5" id="KW-0046">Antibiotic resistance</keyword>
<dbReference type="InterPro" id="IPR047817">
    <property type="entry name" value="ABC2_TM_bact-type"/>
</dbReference>
<dbReference type="InterPro" id="IPR051784">
    <property type="entry name" value="Nod_factor_ABC_transporter"/>
</dbReference>
<feature type="transmembrane region" description="Helical" evidence="6">
    <location>
        <begin position="67"/>
        <end position="89"/>
    </location>
</feature>
<accession>A0A5J5JZ35</accession>
<dbReference type="GO" id="GO:0046677">
    <property type="term" value="P:response to antibiotic"/>
    <property type="evidence" value="ECO:0007669"/>
    <property type="project" value="UniProtKB-KW"/>
</dbReference>
<feature type="domain" description="ABC transmembrane type-2" evidence="7">
    <location>
        <begin position="23"/>
        <end position="253"/>
    </location>
</feature>
<dbReference type="InterPro" id="IPR000412">
    <property type="entry name" value="ABC_2_transport"/>
</dbReference>